<proteinExistence type="predicted"/>
<reference evidence="2" key="1">
    <citation type="submission" date="2021-01" db="EMBL/GenBank/DDBJ databases">
        <authorList>
            <person name="Kaushik A."/>
        </authorList>
    </citation>
    <scope>NUCLEOTIDE SEQUENCE</scope>
    <source>
        <strain evidence="2">AG1-1C</strain>
    </source>
</reference>
<feature type="compositionally biased region" description="Basic residues" evidence="1">
    <location>
        <begin position="127"/>
        <end position="144"/>
    </location>
</feature>
<dbReference type="Proteomes" id="UP000663846">
    <property type="component" value="Unassembled WGS sequence"/>
</dbReference>
<comment type="caution">
    <text evidence="2">The sequence shown here is derived from an EMBL/GenBank/DDBJ whole genome shotgun (WGS) entry which is preliminary data.</text>
</comment>
<feature type="region of interest" description="Disordered" evidence="1">
    <location>
        <begin position="72"/>
        <end position="144"/>
    </location>
</feature>
<dbReference type="EMBL" id="CAJMWS010000568">
    <property type="protein sequence ID" value="CAE6451689.1"/>
    <property type="molecule type" value="Genomic_DNA"/>
</dbReference>
<evidence type="ECO:0000313" key="3">
    <source>
        <dbReference type="Proteomes" id="UP000663846"/>
    </source>
</evidence>
<feature type="compositionally biased region" description="Basic and acidic residues" evidence="1">
    <location>
        <begin position="278"/>
        <end position="287"/>
    </location>
</feature>
<feature type="region of interest" description="Disordered" evidence="1">
    <location>
        <begin position="264"/>
        <end position="287"/>
    </location>
</feature>
<dbReference type="AlphaFoldDB" id="A0A8H3BAE6"/>
<gene>
    <name evidence="2" type="ORF">RDB_LOCUS146538</name>
</gene>
<accession>A0A8H3BAE6</accession>
<feature type="compositionally biased region" description="Basic and acidic residues" evidence="1">
    <location>
        <begin position="100"/>
        <end position="126"/>
    </location>
</feature>
<evidence type="ECO:0000256" key="1">
    <source>
        <dbReference type="SAM" id="MobiDB-lite"/>
    </source>
</evidence>
<organism evidence="2 3">
    <name type="scientific">Rhizoctonia solani</name>
    <dbReference type="NCBI Taxonomy" id="456999"/>
    <lineage>
        <taxon>Eukaryota</taxon>
        <taxon>Fungi</taxon>
        <taxon>Dikarya</taxon>
        <taxon>Basidiomycota</taxon>
        <taxon>Agaricomycotina</taxon>
        <taxon>Agaricomycetes</taxon>
        <taxon>Cantharellales</taxon>
        <taxon>Ceratobasidiaceae</taxon>
        <taxon>Rhizoctonia</taxon>
    </lineage>
</organism>
<name>A0A8H3BAE6_9AGAM</name>
<evidence type="ECO:0000313" key="2">
    <source>
        <dbReference type="EMBL" id="CAE6451689.1"/>
    </source>
</evidence>
<protein>
    <submittedName>
        <fullName evidence="2">Uncharacterized protein</fullName>
    </submittedName>
</protein>
<sequence length="287" mass="32107">MIGNATCHFALIQITTSRYTTNSDSENVARSHAFDINYITRPRGGFYGVYRVPVELTIPAYKPTWELRGNRHFCDSPKTEQGPSVGLPSNRGPSVGTLKTGRDSGDSAEERKKDKNEKDSKNEDKSKVKRKKKFKGKNKPNKGNKHIVAALAGAINKDDWPNISRHSTLDPQNLEGWHPDESEWLAGHRLGMALSVLTENQWDRVQDSEGVISTQKLAQVLAKKHMGQVDHLPDLDDPEEIQFYKNWGSPLPFGYDFDTVWLEPSGPSKSRKTGNPGKPDESRPDSA</sequence>